<dbReference type="SMART" id="SM00065">
    <property type="entry name" value="GAF"/>
    <property type="match status" value="1"/>
</dbReference>
<evidence type="ECO:0000313" key="4">
    <source>
        <dbReference type="Proteomes" id="UP000443843"/>
    </source>
</evidence>
<dbReference type="InterPro" id="IPR003018">
    <property type="entry name" value="GAF"/>
</dbReference>
<dbReference type="SUPFAM" id="SSF55874">
    <property type="entry name" value="ATPase domain of HSP90 chaperone/DNA topoisomerase II/histidine kinase"/>
    <property type="match status" value="1"/>
</dbReference>
<reference evidence="3 4" key="1">
    <citation type="submission" date="2019-11" db="EMBL/GenBank/DDBJ databases">
        <title>Pseudooceanicola pacifica sp. nov., isolated from deep-sea sediment of the Pacific Ocean.</title>
        <authorList>
            <person name="Lyu L."/>
        </authorList>
    </citation>
    <scope>NUCLEOTIDE SEQUENCE [LARGE SCALE GENOMIC DNA]</scope>
    <source>
        <strain evidence="3 4">216_PA32_1</strain>
    </source>
</reference>
<evidence type="ECO:0000313" key="3">
    <source>
        <dbReference type="EMBL" id="MWB76455.1"/>
    </source>
</evidence>
<dbReference type="InterPro" id="IPR036890">
    <property type="entry name" value="HATPase_C_sf"/>
</dbReference>
<dbReference type="InterPro" id="IPR003594">
    <property type="entry name" value="HATPase_dom"/>
</dbReference>
<evidence type="ECO:0000259" key="2">
    <source>
        <dbReference type="SMART" id="SM00387"/>
    </source>
</evidence>
<name>A0A844W022_9RHOB</name>
<dbReference type="SMART" id="SM00387">
    <property type="entry name" value="HATPase_c"/>
    <property type="match status" value="1"/>
</dbReference>
<dbReference type="InterPro" id="IPR011495">
    <property type="entry name" value="Sig_transdc_His_kin_sub2_dim/P"/>
</dbReference>
<dbReference type="Gene3D" id="3.30.565.10">
    <property type="entry name" value="Histidine kinase-like ATPase, C-terminal domain"/>
    <property type="match status" value="1"/>
</dbReference>
<dbReference type="SUPFAM" id="SSF55781">
    <property type="entry name" value="GAF domain-like"/>
    <property type="match status" value="1"/>
</dbReference>
<proteinExistence type="predicted"/>
<feature type="domain" description="Histidine kinase/HSP90-like ATPase" evidence="2">
    <location>
        <begin position="265"/>
        <end position="360"/>
    </location>
</feature>
<dbReference type="Gene3D" id="3.30.450.40">
    <property type="match status" value="1"/>
</dbReference>
<dbReference type="AlphaFoldDB" id="A0A844W022"/>
<comment type="caution">
    <text evidence="3">The sequence shown here is derived from an EMBL/GenBank/DDBJ whole genome shotgun (WGS) entry which is preliminary data.</text>
</comment>
<gene>
    <name evidence="3" type="ORF">GLS40_00300</name>
</gene>
<dbReference type="Pfam" id="PF07568">
    <property type="entry name" value="HisKA_2"/>
    <property type="match status" value="1"/>
</dbReference>
<accession>A0A844W022</accession>
<evidence type="ECO:0000259" key="1">
    <source>
        <dbReference type="SMART" id="SM00065"/>
    </source>
</evidence>
<dbReference type="PANTHER" id="PTHR43102:SF2">
    <property type="entry name" value="GAF DOMAIN-CONTAINING PROTEIN"/>
    <property type="match status" value="1"/>
</dbReference>
<dbReference type="Pfam" id="PF01590">
    <property type="entry name" value="GAF"/>
    <property type="match status" value="1"/>
</dbReference>
<protein>
    <submittedName>
        <fullName evidence="3">GAF domain-containing protein</fullName>
    </submittedName>
</protein>
<dbReference type="PANTHER" id="PTHR43102">
    <property type="entry name" value="SLR1143 PROTEIN"/>
    <property type="match status" value="1"/>
</dbReference>
<feature type="domain" description="GAF" evidence="1">
    <location>
        <begin position="25"/>
        <end position="167"/>
    </location>
</feature>
<organism evidence="3 4">
    <name type="scientific">Pseudooceanicola pacificus</name>
    <dbReference type="NCBI Taxonomy" id="2676438"/>
    <lineage>
        <taxon>Bacteria</taxon>
        <taxon>Pseudomonadati</taxon>
        <taxon>Pseudomonadota</taxon>
        <taxon>Alphaproteobacteria</taxon>
        <taxon>Rhodobacterales</taxon>
        <taxon>Paracoccaceae</taxon>
        <taxon>Pseudooceanicola</taxon>
    </lineage>
</organism>
<sequence>MKADIHPTQEARLAALREYDVLDTKPEAVFDDIVNLASAICGMPMSIISLVDRDRQWFKAEVGMGTRETTLEGSICSHAILTDGFLEITDTTTDPRTLDNPLVLGDPKLRFYAGAALTTPDGLPIGSLCVLDQKPNELTPLQRDTLKVLARQVMTQLDLRRALHEAELLRKEVDHRVKNSLQSISSLTRLQARRAEHPGTREALGIVQRRVDTVAALHEALYRSATDGMVAMRPFVEKVATLISGGAPENVSIQVDVADAEISSTQATALGVILNEFAANTFKHAYPDGRPGVLSIRGECEGDSILLTCSDNGVGLPAEREGGSLGLPVMEASAHQMRAAYSLTGNSDGTVMKLDFPADC</sequence>
<dbReference type="InterPro" id="IPR029016">
    <property type="entry name" value="GAF-like_dom_sf"/>
</dbReference>
<dbReference type="Proteomes" id="UP000443843">
    <property type="component" value="Unassembled WGS sequence"/>
</dbReference>
<dbReference type="RefSeq" id="WP_160380606.1">
    <property type="nucleotide sequence ID" value="NZ_WNXQ01000001.1"/>
</dbReference>
<keyword evidence="4" id="KW-1185">Reference proteome</keyword>
<dbReference type="EMBL" id="WNXQ01000001">
    <property type="protein sequence ID" value="MWB76455.1"/>
    <property type="molecule type" value="Genomic_DNA"/>
</dbReference>